<keyword evidence="3" id="KW-1185">Reference proteome</keyword>
<accession>A0A1I3SUB2</accession>
<reference evidence="3" key="1">
    <citation type="submission" date="2016-10" db="EMBL/GenBank/DDBJ databases">
        <authorList>
            <person name="Varghese N."/>
            <person name="Submissions S."/>
        </authorList>
    </citation>
    <scope>NUCLEOTIDE SEQUENCE [LARGE SCALE GENOMIC DNA]</scope>
    <source>
        <strain evidence="3">DSM 26542</strain>
    </source>
</reference>
<protein>
    <submittedName>
        <fullName evidence="2">Uncharacterized protein</fullName>
    </submittedName>
</protein>
<keyword evidence="1" id="KW-0812">Transmembrane</keyword>
<evidence type="ECO:0000313" key="3">
    <source>
        <dbReference type="Proteomes" id="UP000243887"/>
    </source>
</evidence>
<dbReference type="STRING" id="1150112.SAMN04487893_11179"/>
<keyword evidence="1" id="KW-0472">Membrane</keyword>
<feature type="transmembrane region" description="Helical" evidence="1">
    <location>
        <begin position="7"/>
        <end position="23"/>
    </location>
</feature>
<evidence type="ECO:0000256" key="1">
    <source>
        <dbReference type="SAM" id="Phobius"/>
    </source>
</evidence>
<dbReference type="OrthoDB" id="1449669at2"/>
<organism evidence="2 3">
    <name type="scientific">Myroides guanonis</name>
    <dbReference type="NCBI Taxonomy" id="1150112"/>
    <lineage>
        <taxon>Bacteria</taxon>
        <taxon>Pseudomonadati</taxon>
        <taxon>Bacteroidota</taxon>
        <taxon>Flavobacteriia</taxon>
        <taxon>Flavobacteriales</taxon>
        <taxon>Flavobacteriaceae</taxon>
        <taxon>Myroides</taxon>
    </lineage>
</organism>
<dbReference type="EMBL" id="FORU01000011">
    <property type="protein sequence ID" value="SFJ61973.1"/>
    <property type="molecule type" value="Genomic_DNA"/>
</dbReference>
<gene>
    <name evidence="2" type="ORF">SAMN04487893_11179</name>
</gene>
<keyword evidence="1" id="KW-1133">Transmembrane helix</keyword>
<evidence type="ECO:0000313" key="2">
    <source>
        <dbReference type="EMBL" id="SFJ61973.1"/>
    </source>
</evidence>
<name>A0A1I3SUB2_9FLAO</name>
<proteinExistence type="predicted"/>
<dbReference type="Proteomes" id="UP000243887">
    <property type="component" value="Unassembled WGS sequence"/>
</dbReference>
<sequence length="68" mass="8036">MNILKKYGLFTFIYILLTWAFSNDLNCLLDVDTICLTNFLGKYFVFIVLMIVYDRWIKGGLFGKKNKK</sequence>
<dbReference type="AlphaFoldDB" id="A0A1I3SUB2"/>